<gene>
    <name evidence="2" type="ORF">CTEN0397_LOCUS3532</name>
    <name evidence="3" type="ORF">CTEN0397_LOCUS3533</name>
</gene>
<sequence length="144" mass="16763">MAFSGTWLPDGYQPTEVDFICGRGKKVFDHAGNQYLRNVIIPRHTEDYERATKKVDKSIVVNVVICQFQQEGGQFIKFNHKTRRWGVVENHSIREKVVQCLRLNDQPRVRLLEQIKQVHERSRQQALLEVSRGSNYSYCGTEQG</sequence>
<dbReference type="InterPro" id="IPR049227">
    <property type="entry name" value="DUF6824"/>
</dbReference>
<evidence type="ECO:0000313" key="2">
    <source>
        <dbReference type="EMBL" id="CAD8932505.1"/>
    </source>
</evidence>
<name>A0A6U1PLK6_CYCTE</name>
<dbReference type="Pfam" id="PF20710">
    <property type="entry name" value="DUF6824"/>
    <property type="match status" value="1"/>
</dbReference>
<organism evidence="3">
    <name type="scientific">Cyclophora tenuis</name>
    <name type="common">Marine diatom</name>
    <dbReference type="NCBI Taxonomy" id="216820"/>
    <lineage>
        <taxon>Eukaryota</taxon>
        <taxon>Sar</taxon>
        <taxon>Stramenopiles</taxon>
        <taxon>Ochrophyta</taxon>
        <taxon>Bacillariophyta</taxon>
        <taxon>Fragilariophyceae</taxon>
        <taxon>Fragilariophycidae</taxon>
        <taxon>Cyclophorales</taxon>
        <taxon>Cyclophoraceae</taxon>
        <taxon>Cyclophora</taxon>
    </lineage>
</organism>
<feature type="domain" description="DUF6824" evidence="1">
    <location>
        <begin position="18"/>
        <end position="102"/>
    </location>
</feature>
<dbReference type="EMBL" id="HBFW01005487">
    <property type="protein sequence ID" value="CAD8932506.1"/>
    <property type="molecule type" value="Transcribed_RNA"/>
</dbReference>
<evidence type="ECO:0000313" key="3">
    <source>
        <dbReference type="EMBL" id="CAD8932506.1"/>
    </source>
</evidence>
<evidence type="ECO:0000259" key="1">
    <source>
        <dbReference type="Pfam" id="PF20710"/>
    </source>
</evidence>
<reference evidence="3" key="1">
    <citation type="submission" date="2021-01" db="EMBL/GenBank/DDBJ databases">
        <authorList>
            <person name="Corre E."/>
            <person name="Pelletier E."/>
            <person name="Niang G."/>
            <person name="Scheremetjew M."/>
            <person name="Finn R."/>
            <person name="Kale V."/>
            <person name="Holt S."/>
            <person name="Cochrane G."/>
            <person name="Meng A."/>
            <person name="Brown T."/>
            <person name="Cohen L."/>
        </authorList>
    </citation>
    <scope>NUCLEOTIDE SEQUENCE</scope>
    <source>
        <strain evidence="3">ECT3854</strain>
    </source>
</reference>
<dbReference type="EMBL" id="HBFW01005485">
    <property type="protein sequence ID" value="CAD8932505.1"/>
    <property type="molecule type" value="Transcribed_RNA"/>
</dbReference>
<proteinExistence type="predicted"/>
<protein>
    <recommendedName>
        <fullName evidence="1">DUF6824 domain-containing protein</fullName>
    </recommendedName>
</protein>
<dbReference type="AlphaFoldDB" id="A0A6U1PLK6"/>
<accession>A0A6U1PLK6</accession>